<accession>A0A0G0QJE1</accession>
<evidence type="ECO:0000256" key="2">
    <source>
        <dbReference type="ARBA" id="ARBA00022475"/>
    </source>
</evidence>
<feature type="transmembrane region" description="Helical" evidence="8">
    <location>
        <begin position="105"/>
        <end position="123"/>
    </location>
</feature>
<gene>
    <name evidence="9" type="ORF">UT76_C0044G0003</name>
</gene>
<evidence type="ECO:0000256" key="4">
    <source>
        <dbReference type="ARBA" id="ARBA00022679"/>
    </source>
</evidence>
<proteinExistence type="predicted"/>
<dbReference type="GO" id="GO:0009103">
    <property type="term" value="P:lipopolysaccharide biosynthetic process"/>
    <property type="evidence" value="ECO:0007669"/>
    <property type="project" value="UniProtKB-ARBA"/>
</dbReference>
<feature type="transmembrane region" description="Helical" evidence="8">
    <location>
        <begin position="270"/>
        <end position="286"/>
    </location>
</feature>
<comment type="subcellular location">
    <subcellularLocation>
        <location evidence="1">Cell membrane</location>
        <topology evidence="1">Multi-pass membrane protein</topology>
    </subcellularLocation>
</comment>
<evidence type="ECO:0000256" key="8">
    <source>
        <dbReference type="SAM" id="Phobius"/>
    </source>
</evidence>
<keyword evidence="2" id="KW-1003">Cell membrane</keyword>
<name>A0A0G0QJE1_9BACT</name>
<feature type="transmembrane region" description="Helical" evidence="8">
    <location>
        <begin position="160"/>
        <end position="183"/>
    </location>
</feature>
<evidence type="ECO:0000256" key="5">
    <source>
        <dbReference type="ARBA" id="ARBA00022692"/>
    </source>
</evidence>
<keyword evidence="6 8" id="KW-1133">Transmembrane helix</keyword>
<dbReference type="GO" id="GO:0016763">
    <property type="term" value="F:pentosyltransferase activity"/>
    <property type="evidence" value="ECO:0007669"/>
    <property type="project" value="TreeGrafter"/>
</dbReference>
<organism evidence="9 10">
    <name type="scientific">Candidatus Woesebacteria bacterium GW2011_GWB1_40_12</name>
    <dbReference type="NCBI Taxonomy" id="1618576"/>
    <lineage>
        <taxon>Bacteria</taxon>
        <taxon>Candidatus Woeseibacteriota</taxon>
    </lineage>
</organism>
<reference evidence="9 10" key="1">
    <citation type="journal article" date="2015" name="Nature">
        <title>rRNA introns, odd ribosomes, and small enigmatic genomes across a large radiation of phyla.</title>
        <authorList>
            <person name="Brown C.T."/>
            <person name="Hug L.A."/>
            <person name="Thomas B.C."/>
            <person name="Sharon I."/>
            <person name="Castelle C.J."/>
            <person name="Singh A."/>
            <person name="Wilkins M.J."/>
            <person name="Williams K.H."/>
            <person name="Banfield J.F."/>
        </authorList>
    </citation>
    <scope>NUCLEOTIDE SEQUENCE [LARGE SCALE GENOMIC DNA]</scope>
</reference>
<dbReference type="PANTHER" id="PTHR33908">
    <property type="entry name" value="MANNOSYLTRANSFERASE YKCB-RELATED"/>
    <property type="match status" value="1"/>
</dbReference>
<feature type="transmembrane region" description="Helical" evidence="8">
    <location>
        <begin position="321"/>
        <end position="338"/>
    </location>
</feature>
<evidence type="ECO:0000256" key="1">
    <source>
        <dbReference type="ARBA" id="ARBA00004651"/>
    </source>
</evidence>
<dbReference type="PANTHER" id="PTHR33908:SF11">
    <property type="entry name" value="MEMBRANE PROTEIN"/>
    <property type="match status" value="1"/>
</dbReference>
<evidence type="ECO:0000256" key="6">
    <source>
        <dbReference type="ARBA" id="ARBA00022989"/>
    </source>
</evidence>
<feature type="transmembrane region" description="Helical" evidence="8">
    <location>
        <begin position="350"/>
        <end position="368"/>
    </location>
</feature>
<comment type="caution">
    <text evidence="9">The sequence shown here is derived from an EMBL/GenBank/DDBJ whole genome shotgun (WGS) entry which is preliminary data.</text>
</comment>
<dbReference type="AlphaFoldDB" id="A0A0G0QJE1"/>
<keyword evidence="5 8" id="KW-0812">Transmembrane</keyword>
<feature type="transmembrane region" description="Helical" evidence="8">
    <location>
        <begin position="195"/>
        <end position="212"/>
    </location>
</feature>
<evidence type="ECO:0000313" key="9">
    <source>
        <dbReference type="EMBL" id="KKR40223.1"/>
    </source>
</evidence>
<protein>
    <submittedName>
        <fullName evidence="9">Glycosyl transferase family 39</fullName>
    </submittedName>
</protein>
<evidence type="ECO:0000256" key="7">
    <source>
        <dbReference type="ARBA" id="ARBA00023136"/>
    </source>
</evidence>
<keyword evidence="4 9" id="KW-0808">Transferase</keyword>
<keyword evidence="3" id="KW-0328">Glycosyltransferase</keyword>
<dbReference type="InterPro" id="IPR050297">
    <property type="entry name" value="LipidA_mod_glycosyltrf_83"/>
</dbReference>
<dbReference type="Proteomes" id="UP000034215">
    <property type="component" value="Unassembled WGS sequence"/>
</dbReference>
<keyword evidence="7 8" id="KW-0472">Membrane</keyword>
<dbReference type="GO" id="GO:0005886">
    <property type="term" value="C:plasma membrane"/>
    <property type="evidence" value="ECO:0007669"/>
    <property type="project" value="UniProtKB-SubCell"/>
</dbReference>
<evidence type="ECO:0000313" key="10">
    <source>
        <dbReference type="Proteomes" id="UP000034215"/>
    </source>
</evidence>
<evidence type="ECO:0000256" key="3">
    <source>
        <dbReference type="ARBA" id="ARBA00022676"/>
    </source>
</evidence>
<feature type="transmembrane region" description="Helical" evidence="8">
    <location>
        <begin position="298"/>
        <end position="315"/>
    </location>
</feature>
<feature type="transmembrane region" description="Helical" evidence="8">
    <location>
        <begin position="129"/>
        <end position="148"/>
    </location>
</feature>
<sequence>MIIIPIILGTFLRVYKIFSNYYFTGELGKELLYVWQIISSGKFPLVGMGTSHEWLSYGPIYYWILAPLVKIFGWTPYILFWVSLAASMGGILITYFVFKNIVNKKFALILSTFVSLSPIWIWAARLSKLHTFFFILTPVIVYCLYKIWNGKGKFTFWLGISYGALFSFHFSQIPTLLVIILMLWIKRKSLNLKNYLMLLVGILIPNITILIHDAANGFSMIKNLVLWVPYRFAGFVGIYPKNNLSQESGGSTLSAFNEFFGRNLFWDNRLWILGSIIFIILFVTIFVQNRKKYSKDFFTFYIITSTVVQCFALLIHTTPPLHYFFPIFLNFGLMFSHYTCELWFKKSTKILTVAIFILMFTVSIFEIGKEHVNDTDYIPLNVLEGVTTTIVNDAADRPFSLDRIGPFDYFPENYSQNYRFLILSKGGKIDQSAGLKYTVIEMGSVYIEKHE</sequence>
<feature type="transmembrane region" description="Helical" evidence="8">
    <location>
        <begin position="78"/>
        <end position="98"/>
    </location>
</feature>
<dbReference type="EMBL" id="LBYA01000044">
    <property type="protein sequence ID" value="KKR40223.1"/>
    <property type="molecule type" value="Genomic_DNA"/>
</dbReference>